<sequence length="132" mass="14814">MVEVEETRLMDKIVIPTNLDSLDKVVASLSIFEKSKFVVMAPHQSFALVLKDGQNKKEVNHISPKTLSHLYQSLLVEEYANNDSLREGTRGLSKEVDVVLEELIETPGIRDAKPMEQVLHLTSTKLLSPRSS</sequence>
<dbReference type="Proteomes" id="UP000011115">
    <property type="component" value="Unassembled WGS sequence"/>
</dbReference>
<evidence type="ECO:0000313" key="1">
    <source>
        <dbReference type="EnsemblPlants" id="PGSC0003DMT400087573"/>
    </source>
</evidence>
<dbReference type="InParanoid" id="M1DE41"/>
<dbReference type="PaxDb" id="4113-PGSC0003DMT400087573"/>
<reference evidence="2" key="1">
    <citation type="journal article" date="2011" name="Nature">
        <title>Genome sequence and analysis of the tuber crop potato.</title>
        <authorList>
            <consortium name="The Potato Genome Sequencing Consortium"/>
        </authorList>
    </citation>
    <scope>NUCLEOTIDE SEQUENCE [LARGE SCALE GENOMIC DNA]</scope>
    <source>
        <strain evidence="2">cv. DM1-3 516 R44</strain>
    </source>
</reference>
<keyword evidence="2" id="KW-1185">Reference proteome</keyword>
<organism evidence="1 2">
    <name type="scientific">Solanum tuberosum</name>
    <name type="common">Potato</name>
    <dbReference type="NCBI Taxonomy" id="4113"/>
    <lineage>
        <taxon>Eukaryota</taxon>
        <taxon>Viridiplantae</taxon>
        <taxon>Streptophyta</taxon>
        <taxon>Embryophyta</taxon>
        <taxon>Tracheophyta</taxon>
        <taxon>Spermatophyta</taxon>
        <taxon>Magnoliopsida</taxon>
        <taxon>eudicotyledons</taxon>
        <taxon>Gunneridae</taxon>
        <taxon>Pentapetalae</taxon>
        <taxon>asterids</taxon>
        <taxon>lamiids</taxon>
        <taxon>Solanales</taxon>
        <taxon>Solanaceae</taxon>
        <taxon>Solanoideae</taxon>
        <taxon>Solaneae</taxon>
        <taxon>Solanum</taxon>
    </lineage>
</organism>
<proteinExistence type="predicted"/>
<name>M1DE41_SOLTU</name>
<evidence type="ECO:0000313" key="2">
    <source>
        <dbReference type="Proteomes" id="UP000011115"/>
    </source>
</evidence>
<dbReference type="EnsemblPlants" id="PGSC0003DMT400087573">
    <property type="protein sequence ID" value="PGSC0003DMT400087573"/>
    <property type="gene ID" value="PGSC0003DMG400037144"/>
</dbReference>
<accession>M1DE41</accession>
<protein>
    <submittedName>
        <fullName evidence="1">Uncharacterized protein</fullName>
    </submittedName>
</protein>
<dbReference type="HOGENOM" id="CLU_124151_1_0_1"/>
<dbReference type="AlphaFoldDB" id="M1DE41"/>
<dbReference type="Gramene" id="PGSC0003DMT400087573">
    <property type="protein sequence ID" value="PGSC0003DMT400087573"/>
    <property type="gene ID" value="PGSC0003DMG400037144"/>
</dbReference>
<reference evidence="1" key="2">
    <citation type="submission" date="2015-06" db="UniProtKB">
        <authorList>
            <consortium name="EnsemblPlants"/>
        </authorList>
    </citation>
    <scope>IDENTIFICATION</scope>
    <source>
        <strain evidence="1">DM1-3 516 R44</strain>
    </source>
</reference>